<dbReference type="Pfam" id="PF25057">
    <property type="entry name" value="CUT_N"/>
    <property type="match status" value="1"/>
</dbReference>
<feature type="domain" description="ZP" evidence="10">
    <location>
        <begin position="13"/>
        <end position="248"/>
    </location>
</feature>
<accession>A0A9P1IYR1</accession>
<evidence type="ECO:0000256" key="9">
    <source>
        <dbReference type="SAM" id="Phobius"/>
    </source>
</evidence>
<dbReference type="AlphaFoldDB" id="A0A9P1IYR1"/>
<evidence type="ECO:0000259" key="10">
    <source>
        <dbReference type="PROSITE" id="PS51034"/>
    </source>
</evidence>
<keyword evidence="3" id="KW-1003">Cell membrane</keyword>
<proteinExistence type="predicted"/>
<keyword evidence="12" id="KW-1185">Reference proteome</keyword>
<evidence type="ECO:0000256" key="8">
    <source>
        <dbReference type="SAM" id="MobiDB-lite"/>
    </source>
</evidence>
<dbReference type="GO" id="GO:0005886">
    <property type="term" value="C:plasma membrane"/>
    <property type="evidence" value="ECO:0007669"/>
    <property type="project" value="UniProtKB-SubCell"/>
</dbReference>
<evidence type="ECO:0000256" key="6">
    <source>
        <dbReference type="ARBA" id="ARBA00022989"/>
    </source>
</evidence>
<dbReference type="InterPro" id="IPR057475">
    <property type="entry name" value="CUT_C"/>
</dbReference>
<dbReference type="Pfam" id="PF25301">
    <property type="entry name" value="CUT_C"/>
    <property type="match status" value="1"/>
</dbReference>
<reference evidence="11" key="1">
    <citation type="submission" date="2022-11" db="EMBL/GenBank/DDBJ databases">
        <authorList>
            <person name="Kikuchi T."/>
        </authorList>
    </citation>
    <scope>NUCLEOTIDE SEQUENCE</scope>
    <source>
        <strain evidence="11">PS1010</strain>
    </source>
</reference>
<evidence type="ECO:0000256" key="1">
    <source>
        <dbReference type="ARBA" id="ARBA00004251"/>
    </source>
</evidence>
<dbReference type="EMBL" id="CANHGI010000006">
    <property type="protein sequence ID" value="CAI5454834.1"/>
    <property type="molecule type" value="Genomic_DNA"/>
</dbReference>
<organism evidence="11 12">
    <name type="scientific">Caenorhabditis angaria</name>
    <dbReference type="NCBI Taxonomy" id="860376"/>
    <lineage>
        <taxon>Eukaryota</taxon>
        <taxon>Metazoa</taxon>
        <taxon>Ecdysozoa</taxon>
        <taxon>Nematoda</taxon>
        <taxon>Chromadorea</taxon>
        <taxon>Rhabditida</taxon>
        <taxon>Rhabditina</taxon>
        <taxon>Rhabditomorpha</taxon>
        <taxon>Rhabditoidea</taxon>
        <taxon>Rhabditidae</taxon>
        <taxon>Peloderinae</taxon>
        <taxon>Caenorhabditis</taxon>
    </lineage>
</organism>
<comment type="caution">
    <text evidence="11">The sequence shown here is derived from an EMBL/GenBank/DDBJ whole genome shotgun (WGS) entry which is preliminary data.</text>
</comment>
<keyword evidence="4 9" id="KW-0812">Transmembrane</keyword>
<dbReference type="InterPro" id="IPR001507">
    <property type="entry name" value="ZP_dom"/>
</dbReference>
<dbReference type="GO" id="GO:0042302">
    <property type="term" value="F:structural constituent of cuticle"/>
    <property type="evidence" value="ECO:0007669"/>
    <property type="project" value="UniProtKB-KW"/>
</dbReference>
<dbReference type="InterPro" id="IPR056953">
    <property type="entry name" value="CUT_N"/>
</dbReference>
<keyword evidence="6 9" id="KW-1133">Transmembrane helix</keyword>
<evidence type="ECO:0000313" key="12">
    <source>
        <dbReference type="Proteomes" id="UP001152747"/>
    </source>
</evidence>
<dbReference type="SMART" id="SM00241">
    <property type="entry name" value="ZP"/>
    <property type="match status" value="1"/>
</dbReference>
<evidence type="ECO:0000256" key="5">
    <source>
        <dbReference type="ARBA" id="ARBA00022729"/>
    </source>
</evidence>
<protein>
    <recommendedName>
        <fullName evidence="10">ZP domain-containing protein</fullName>
    </recommendedName>
</protein>
<dbReference type="Proteomes" id="UP001152747">
    <property type="component" value="Unassembled WGS sequence"/>
</dbReference>
<evidence type="ECO:0000313" key="11">
    <source>
        <dbReference type="EMBL" id="CAI5454834.1"/>
    </source>
</evidence>
<keyword evidence="2" id="KW-0193">Cuticle</keyword>
<feature type="transmembrane region" description="Helical" evidence="9">
    <location>
        <begin position="644"/>
        <end position="664"/>
    </location>
</feature>
<dbReference type="PROSITE" id="PS51034">
    <property type="entry name" value="ZP_2"/>
    <property type="match status" value="1"/>
</dbReference>
<keyword evidence="5" id="KW-0732">Signal</keyword>
<sequence length="717" mass="81318">MKNARVLGSPRLTCSKKSIIFSFESNIPFQGRISVINKLFIPECNEDYSSNIQKNATFHLDISKCADPNFLRNGSRVLRAHVEIGFHPLVITNSDRIFLLECMDNQPSHVVNMASDSANCTHLVRMASKWDSMTEFHVGDSIVHEWSCKLPHKELGKTQTYITNCNAFSQNGQIIHLIDENGCIIDSELMGDVVYNNYMPKLYARAKIFKLLTDEKYRIECTFEFCHKDSPCHERAFPPKCAFTKEEILKRFTSGAEADHSSAMMPGNPNIGYDRKVKISTAWLTVRYNQYTTIENLHERYHLRTVLNPGLVEENKALNHFLMGISYREPMKSSSASDIPVSVQISEVTPISNRFETNRIEAARILHPSAFQPVLNPPVIQDSNEEFIESITMGSNKIDERFKNKPAVAVPIANNRISDEIAADNKNNINKTIASTTIPPVTLTQLPPATSQPTATPITSASILTKPPTIKTESPIERTKTLPTTTTFVPTIMRKIPTSTTRIDINQQREKFKNANVENSLRISNNQKPTESSSTKPAPARLHFYTDIKTKKITPTTPYSSPVLPTTTEKPGSELPFKVAGNADVFARKPYDKFVNNNADWRLDERAINDSDVIPERQTSAACNNATIISSQQQCKWSGVEHLLLIWSFASLIVWMVMIAVCFYRHSNRKPRWMAFREQELRRAAQSRVLGQEHPWLHADAFEERNRTKNEIEINKF</sequence>
<feature type="region of interest" description="Disordered" evidence="8">
    <location>
        <begin position="509"/>
        <end position="539"/>
    </location>
</feature>
<name>A0A9P1IYR1_9PELO</name>
<evidence type="ECO:0000256" key="4">
    <source>
        <dbReference type="ARBA" id="ARBA00022692"/>
    </source>
</evidence>
<dbReference type="PANTHER" id="PTHR22907">
    <property type="entry name" value="GH04558P"/>
    <property type="match status" value="1"/>
</dbReference>
<dbReference type="InterPro" id="IPR051962">
    <property type="entry name" value="Cuticlin"/>
</dbReference>
<keyword evidence="7 9" id="KW-0472">Membrane</keyword>
<evidence type="ECO:0000256" key="3">
    <source>
        <dbReference type="ARBA" id="ARBA00022475"/>
    </source>
</evidence>
<feature type="compositionally biased region" description="Polar residues" evidence="8">
    <location>
        <begin position="516"/>
        <end position="536"/>
    </location>
</feature>
<evidence type="ECO:0000256" key="2">
    <source>
        <dbReference type="ARBA" id="ARBA00022460"/>
    </source>
</evidence>
<evidence type="ECO:0000256" key="7">
    <source>
        <dbReference type="ARBA" id="ARBA00023136"/>
    </source>
</evidence>
<dbReference type="OrthoDB" id="5854556at2759"/>
<comment type="subcellular location">
    <subcellularLocation>
        <location evidence="1">Cell membrane</location>
        <topology evidence="1">Single-pass type I membrane protein</topology>
    </subcellularLocation>
</comment>
<dbReference type="PANTHER" id="PTHR22907:SF56">
    <property type="entry name" value="TRANSMEMBRANE PROTEIN RAM-5"/>
    <property type="match status" value="1"/>
</dbReference>
<gene>
    <name evidence="11" type="ORF">CAMP_LOCUS17471</name>
</gene>